<evidence type="ECO:0000256" key="3">
    <source>
        <dbReference type="ARBA" id="ARBA00022862"/>
    </source>
</evidence>
<feature type="domain" description="Thioredoxin" evidence="8">
    <location>
        <begin position="82"/>
        <end position="247"/>
    </location>
</feature>
<gene>
    <name evidence="9" type="ORF">PV04_08540</name>
</gene>
<keyword evidence="4 7" id="KW-0560">Oxidoreductase</keyword>
<dbReference type="STRING" id="5601.A0A0D2DMJ8"/>
<evidence type="ECO:0000313" key="10">
    <source>
        <dbReference type="Proteomes" id="UP000054266"/>
    </source>
</evidence>
<dbReference type="CDD" id="cd00340">
    <property type="entry name" value="GSH_Peroxidase"/>
    <property type="match status" value="1"/>
</dbReference>
<evidence type="ECO:0000259" key="8">
    <source>
        <dbReference type="PROSITE" id="PS51352"/>
    </source>
</evidence>
<dbReference type="PRINTS" id="PR01011">
    <property type="entry name" value="GLUTPROXDASE"/>
</dbReference>
<dbReference type="PROSITE" id="PS00763">
    <property type="entry name" value="GLUTATHIONE_PEROXID_2"/>
    <property type="match status" value="1"/>
</dbReference>
<dbReference type="FunFam" id="3.40.30.10:FF:000010">
    <property type="entry name" value="Glutathione peroxidase"/>
    <property type="match status" value="1"/>
</dbReference>
<dbReference type="GO" id="GO:0140824">
    <property type="term" value="F:thioredoxin-dependent peroxiredoxin activity"/>
    <property type="evidence" value="ECO:0007669"/>
    <property type="project" value="UniProtKB-EC"/>
</dbReference>
<evidence type="ECO:0000256" key="7">
    <source>
        <dbReference type="RuleBase" id="RU000499"/>
    </source>
</evidence>
<dbReference type="SUPFAM" id="SSF52833">
    <property type="entry name" value="Thioredoxin-like"/>
    <property type="match status" value="1"/>
</dbReference>
<evidence type="ECO:0000256" key="4">
    <source>
        <dbReference type="ARBA" id="ARBA00023002"/>
    </source>
</evidence>
<reference evidence="9 10" key="1">
    <citation type="submission" date="2015-01" db="EMBL/GenBank/DDBJ databases">
        <title>The Genome Sequence of Capronia semiimmersa CBS27337.</title>
        <authorList>
            <consortium name="The Broad Institute Genomics Platform"/>
            <person name="Cuomo C."/>
            <person name="de Hoog S."/>
            <person name="Gorbushina A."/>
            <person name="Stielow B."/>
            <person name="Teixiera M."/>
            <person name="Abouelleil A."/>
            <person name="Chapman S.B."/>
            <person name="Priest M."/>
            <person name="Young S.K."/>
            <person name="Wortman J."/>
            <person name="Nusbaum C."/>
            <person name="Birren B."/>
        </authorList>
    </citation>
    <scope>NUCLEOTIDE SEQUENCE [LARGE SCALE GENOMIC DNA]</scope>
    <source>
        <strain evidence="9 10">CBS 27337</strain>
    </source>
</reference>
<comment type="catalytic activity">
    <reaction evidence="6">
        <text>a hydroperoxide + [thioredoxin]-dithiol = an alcohol + [thioredoxin]-disulfide + H2O</text>
        <dbReference type="Rhea" id="RHEA:62620"/>
        <dbReference type="Rhea" id="RHEA-COMP:10698"/>
        <dbReference type="Rhea" id="RHEA-COMP:10700"/>
        <dbReference type="ChEBI" id="CHEBI:15377"/>
        <dbReference type="ChEBI" id="CHEBI:29950"/>
        <dbReference type="ChEBI" id="CHEBI:30879"/>
        <dbReference type="ChEBI" id="CHEBI:35924"/>
        <dbReference type="ChEBI" id="CHEBI:50058"/>
        <dbReference type="EC" id="1.11.1.24"/>
    </reaction>
</comment>
<proteinExistence type="inferred from homology"/>
<dbReference type="InterPro" id="IPR036249">
    <property type="entry name" value="Thioredoxin-like_sf"/>
</dbReference>
<accession>A0A0D2DMJ8</accession>
<evidence type="ECO:0000313" key="9">
    <source>
        <dbReference type="EMBL" id="KIW63547.1"/>
    </source>
</evidence>
<dbReference type="EMBL" id="KN846961">
    <property type="protein sequence ID" value="KIW63547.1"/>
    <property type="molecule type" value="Genomic_DNA"/>
</dbReference>
<evidence type="ECO:0000256" key="5">
    <source>
        <dbReference type="ARBA" id="ARBA00023284"/>
    </source>
</evidence>
<protein>
    <recommendedName>
        <fullName evidence="7">Glutathione peroxidase</fullName>
    </recommendedName>
</protein>
<dbReference type="HOGENOM" id="CLU_029507_3_0_1"/>
<evidence type="ECO:0000256" key="1">
    <source>
        <dbReference type="ARBA" id="ARBA00006926"/>
    </source>
</evidence>
<dbReference type="AlphaFoldDB" id="A0A0D2DMJ8"/>
<comment type="similarity">
    <text evidence="1 7">Belongs to the glutathione peroxidase family.</text>
</comment>
<dbReference type="PANTHER" id="PTHR11592:SF78">
    <property type="entry name" value="GLUTATHIONE PEROXIDASE"/>
    <property type="match status" value="1"/>
</dbReference>
<dbReference type="Gene3D" id="3.40.30.10">
    <property type="entry name" value="Glutaredoxin"/>
    <property type="match status" value="1"/>
</dbReference>
<dbReference type="InterPro" id="IPR000889">
    <property type="entry name" value="Glutathione_peroxidase"/>
</dbReference>
<dbReference type="InterPro" id="IPR013766">
    <property type="entry name" value="Thioredoxin_domain"/>
</dbReference>
<dbReference type="GO" id="GO:0034599">
    <property type="term" value="P:cellular response to oxidative stress"/>
    <property type="evidence" value="ECO:0007669"/>
    <property type="project" value="TreeGrafter"/>
</dbReference>
<keyword evidence="3" id="KW-0049">Antioxidant</keyword>
<dbReference type="InterPro" id="IPR029760">
    <property type="entry name" value="GPX_CS"/>
</dbReference>
<keyword evidence="5" id="KW-0676">Redox-active center</keyword>
<evidence type="ECO:0000256" key="2">
    <source>
        <dbReference type="ARBA" id="ARBA00022559"/>
    </source>
</evidence>
<sequence>MQGLNLRSLASAVFQISIGVRTIRTSAYASGATIRPSPRRLAGLNIPCAHIDSQSTNSGVRSLHRPFSTSPRALTSPSTLTMASATSFFDFTPKDKRAQEYPLAQHKGKIVLAVNTASKCGFTPQFKGLEELWKKISQKYPDQFVILGFPCNQFGGQDPGSDDQIQEFCQLNYGVTFPVLGKTEVNGSKAEPVWEWMKSEKPGLLGLKRVKWNFEKFLIDRDGKVVHRYGSVTKPEALEKDIVALLEKKSG</sequence>
<organism evidence="9 10">
    <name type="scientific">Phialophora macrospora</name>
    <dbReference type="NCBI Taxonomy" id="1851006"/>
    <lineage>
        <taxon>Eukaryota</taxon>
        <taxon>Fungi</taxon>
        <taxon>Dikarya</taxon>
        <taxon>Ascomycota</taxon>
        <taxon>Pezizomycotina</taxon>
        <taxon>Eurotiomycetes</taxon>
        <taxon>Chaetothyriomycetidae</taxon>
        <taxon>Chaetothyriales</taxon>
        <taxon>Herpotrichiellaceae</taxon>
        <taxon>Phialophora</taxon>
    </lineage>
</organism>
<evidence type="ECO:0000256" key="6">
    <source>
        <dbReference type="ARBA" id="ARBA00049091"/>
    </source>
</evidence>
<dbReference type="PANTHER" id="PTHR11592">
    <property type="entry name" value="GLUTATHIONE PEROXIDASE"/>
    <property type="match status" value="1"/>
</dbReference>
<dbReference type="Pfam" id="PF00255">
    <property type="entry name" value="GSHPx"/>
    <property type="match status" value="1"/>
</dbReference>
<keyword evidence="10" id="KW-1185">Reference proteome</keyword>
<dbReference type="Proteomes" id="UP000054266">
    <property type="component" value="Unassembled WGS sequence"/>
</dbReference>
<dbReference type="PROSITE" id="PS51355">
    <property type="entry name" value="GLUTATHIONE_PEROXID_3"/>
    <property type="match status" value="1"/>
</dbReference>
<dbReference type="PROSITE" id="PS51352">
    <property type="entry name" value="THIOREDOXIN_2"/>
    <property type="match status" value="1"/>
</dbReference>
<keyword evidence="2 7" id="KW-0575">Peroxidase</keyword>
<name>A0A0D2DMJ8_9EURO</name>